<dbReference type="Proteomes" id="UP000233535">
    <property type="component" value="Unassembled WGS sequence"/>
</dbReference>
<reference evidence="2 3" key="1">
    <citation type="journal article" date="2017" name="Front. Microbiol.">
        <title>Labilibaculum manganireducens gen. nov., sp. nov. and Labilibaculum filiforme sp. nov., Novel Bacteroidetes Isolated from Subsurface Sediments of the Baltic Sea.</title>
        <authorList>
            <person name="Vandieken V."/>
            <person name="Marshall I.P."/>
            <person name="Niemann H."/>
            <person name="Engelen B."/>
            <person name="Cypionka H."/>
        </authorList>
    </citation>
    <scope>NUCLEOTIDE SEQUENCE [LARGE SCALE GENOMIC DNA]</scope>
    <source>
        <strain evidence="2 3">59.16B</strain>
    </source>
</reference>
<dbReference type="EMBL" id="MVDD01000003">
    <property type="protein sequence ID" value="PKQ64332.1"/>
    <property type="molecule type" value="Genomic_DNA"/>
</dbReference>
<keyword evidence="1" id="KW-0812">Transmembrane</keyword>
<gene>
    <name evidence="2" type="ORF">BZG02_05815</name>
</gene>
<keyword evidence="1" id="KW-1133">Transmembrane helix</keyword>
<organism evidence="2 3">
    <name type="scientific">Labilibaculum filiforme</name>
    <dbReference type="NCBI Taxonomy" id="1940526"/>
    <lineage>
        <taxon>Bacteria</taxon>
        <taxon>Pseudomonadati</taxon>
        <taxon>Bacteroidota</taxon>
        <taxon>Bacteroidia</taxon>
        <taxon>Marinilabiliales</taxon>
        <taxon>Marinifilaceae</taxon>
        <taxon>Labilibaculum</taxon>
    </lineage>
</organism>
<dbReference type="OrthoDB" id="1121865at2"/>
<accession>A0A2N3I1Z4</accession>
<keyword evidence="1" id="KW-0472">Membrane</keyword>
<evidence type="ECO:0000313" key="2">
    <source>
        <dbReference type="EMBL" id="PKQ64332.1"/>
    </source>
</evidence>
<proteinExistence type="predicted"/>
<protein>
    <submittedName>
        <fullName evidence="2">Uncharacterized protein</fullName>
    </submittedName>
</protein>
<sequence length="155" mass="18064">MTTTNLQTVKAKYSINGQIIFSYTKLRFQKDLQGFVVPIIIIPILFISTLLNFYSAYRDQDIYEIIFFVSILVSSIVFTLIVFAQYKVAKTMDGKEFDFRDIKMIRIRESRNIAKLAFEFTNGQKHKMSIKKDEAYSDFFKNLNYANVSISTTKS</sequence>
<dbReference type="AlphaFoldDB" id="A0A2N3I1Z4"/>
<feature type="transmembrane region" description="Helical" evidence="1">
    <location>
        <begin position="62"/>
        <end position="83"/>
    </location>
</feature>
<keyword evidence="3" id="KW-1185">Reference proteome</keyword>
<evidence type="ECO:0000256" key="1">
    <source>
        <dbReference type="SAM" id="Phobius"/>
    </source>
</evidence>
<comment type="caution">
    <text evidence="2">The sequence shown here is derived from an EMBL/GenBank/DDBJ whole genome shotgun (WGS) entry which is preliminary data.</text>
</comment>
<feature type="transmembrane region" description="Helical" evidence="1">
    <location>
        <begin position="35"/>
        <end position="56"/>
    </location>
</feature>
<dbReference type="RefSeq" id="WP_101260474.1">
    <property type="nucleotide sequence ID" value="NZ_MVDD01000003.1"/>
</dbReference>
<name>A0A2N3I1Z4_9BACT</name>
<evidence type="ECO:0000313" key="3">
    <source>
        <dbReference type="Proteomes" id="UP000233535"/>
    </source>
</evidence>